<dbReference type="InterPro" id="IPR024810">
    <property type="entry name" value="MAB21L/cGLR"/>
</dbReference>
<dbReference type="Gene3D" id="1.10.1410.40">
    <property type="match status" value="1"/>
</dbReference>
<feature type="compositionally biased region" description="Acidic residues" evidence="7">
    <location>
        <begin position="94"/>
        <end position="113"/>
    </location>
</feature>
<dbReference type="SMART" id="SM01265">
    <property type="entry name" value="Mab-21"/>
    <property type="match status" value="1"/>
</dbReference>
<evidence type="ECO:0000256" key="5">
    <source>
        <dbReference type="ARBA" id="ARBA00022989"/>
    </source>
</evidence>
<keyword evidence="5 8" id="KW-1133">Transmembrane helix</keyword>
<keyword evidence="6 8" id="KW-0472">Membrane</keyword>
<evidence type="ECO:0000256" key="9">
    <source>
        <dbReference type="SAM" id="SignalP"/>
    </source>
</evidence>
<evidence type="ECO:0000313" key="12">
    <source>
        <dbReference type="Proteomes" id="UP000000539"/>
    </source>
</evidence>
<feature type="compositionally biased region" description="Acidic residues" evidence="7">
    <location>
        <begin position="132"/>
        <end position="141"/>
    </location>
</feature>
<keyword evidence="12" id="KW-1185">Reference proteome</keyword>
<dbReference type="Proteomes" id="UP000000539">
    <property type="component" value="Chromosome 5"/>
</dbReference>
<comment type="subcellular location">
    <subcellularLocation>
        <location evidence="1">Membrane</location>
        <topology evidence="1">Single-pass type I membrane protein</topology>
    </subcellularLocation>
</comment>
<name>A0A8V0Z8L9_CHICK</name>
<dbReference type="GeneTree" id="ENSGT01050000244827"/>
<dbReference type="InterPro" id="IPR046906">
    <property type="entry name" value="Mab-21_HhH/H2TH-like"/>
</dbReference>
<dbReference type="GO" id="GO:0016020">
    <property type="term" value="C:membrane"/>
    <property type="evidence" value="ECO:0000318"/>
    <property type="project" value="GO_Central"/>
</dbReference>
<organism evidence="11 12">
    <name type="scientific">Gallus gallus</name>
    <name type="common">Chicken</name>
    <dbReference type="NCBI Taxonomy" id="9031"/>
    <lineage>
        <taxon>Eukaryota</taxon>
        <taxon>Metazoa</taxon>
        <taxon>Chordata</taxon>
        <taxon>Craniata</taxon>
        <taxon>Vertebrata</taxon>
        <taxon>Euteleostomi</taxon>
        <taxon>Archelosauria</taxon>
        <taxon>Archosauria</taxon>
        <taxon>Dinosauria</taxon>
        <taxon>Saurischia</taxon>
        <taxon>Theropoda</taxon>
        <taxon>Coelurosauria</taxon>
        <taxon>Aves</taxon>
        <taxon>Neognathae</taxon>
        <taxon>Galloanserae</taxon>
        <taxon>Galliformes</taxon>
        <taxon>Phasianidae</taxon>
        <taxon>Phasianinae</taxon>
        <taxon>Gallus</taxon>
    </lineage>
</organism>
<evidence type="ECO:0000256" key="1">
    <source>
        <dbReference type="ARBA" id="ARBA00004479"/>
    </source>
</evidence>
<dbReference type="InterPro" id="IPR026250">
    <property type="entry name" value="ITPRIP-like"/>
</dbReference>
<feature type="signal peptide" evidence="9">
    <location>
        <begin position="1"/>
        <end position="18"/>
    </location>
</feature>
<evidence type="ECO:0000256" key="3">
    <source>
        <dbReference type="ARBA" id="ARBA00022692"/>
    </source>
</evidence>
<reference evidence="11" key="2">
    <citation type="submission" date="2025-08" db="UniProtKB">
        <authorList>
            <consortium name="Ensembl"/>
        </authorList>
    </citation>
    <scope>IDENTIFICATION</scope>
    <source>
        <strain evidence="11">broiler</strain>
    </source>
</reference>
<evidence type="ECO:0000256" key="4">
    <source>
        <dbReference type="ARBA" id="ARBA00022729"/>
    </source>
</evidence>
<feature type="chain" id="PRO_5036454440" description="Mab-21-like HhH/H2TH-like domain-containing protein" evidence="9">
    <location>
        <begin position="19"/>
        <end position="587"/>
    </location>
</feature>
<evidence type="ECO:0000313" key="11">
    <source>
        <dbReference type="Ensembl" id="ENSGALP00010027314.1"/>
    </source>
</evidence>
<accession>A0A8V0Z8L9</accession>
<dbReference type="AlphaFoldDB" id="A0A8V0Z8L9"/>
<evidence type="ECO:0000259" key="10">
    <source>
        <dbReference type="Pfam" id="PF20266"/>
    </source>
</evidence>
<sequence>MALVLVLALLVRVLIVSGSDHAVMLERVQQHEKEQRNGEQSWVDMSALLFTLLHYWKIWFCTGLFVFLFWNMWRSLKRKQHEEGGQQEQQEREEQVEEVEREEQQEQVEEEEQLERVEELEQEDQVEHVEQEEQEEREDQGEQVQQEEQVEEVEQEDEEEEYFHHSALTRYIARRAWEKMQGKATKCVLVEELMSDLLQTYTFVCSNSFYPVLQPAIGVGSAFEGWSPCEEDIVYRLLVPIKAPHGHVFHPELGEEGEVLARNSRIRVELVCMCTREQQLGDVLCFLHHSEEELSQNQQPSLLQTLCTGSYLDVQKTAAWFNKQVPRTWRLTHRAHRYGLKVLPSSRSCKLQVTDTSSGEKVHVELLFGVQQGNLDIFLSSQNAEAVFTPSTTWPQSCAVAERKYFEYVARTAGPNSCHLVCLRLFAHILVGMGFSTYAIKTLLLHLLAIIPLEDWRRRHFLSRLENLLQYLQYCLNDKVLNHFLLGNATMPDEVVLPQAFQTASPLNLFQHLEQDPDAHSRVLRDFKELKDRLFRTAAVWTSASELRAMLETRWWLILSCFLQRLFAFISNLFSIARLPLPISLNN</sequence>
<evidence type="ECO:0000256" key="6">
    <source>
        <dbReference type="ARBA" id="ARBA00023136"/>
    </source>
</evidence>
<feature type="compositionally biased region" description="Basic and acidic residues" evidence="7">
    <location>
        <begin position="114"/>
        <end position="131"/>
    </location>
</feature>
<dbReference type="PRINTS" id="PR02107">
    <property type="entry name" value="INOS145TPRIP"/>
</dbReference>
<feature type="domain" description="Mab-21-like HhH/H2TH-like" evidence="10">
    <location>
        <begin position="435"/>
        <end position="487"/>
    </location>
</feature>
<evidence type="ECO:0000256" key="7">
    <source>
        <dbReference type="SAM" id="MobiDB-lite"/>
    </source>
</evidence>
<feature type="compositionally biased region" description="Basic and acidic residues" evidence="7">
    <location>
        <begin position="82"/>
        <end position="93"/>
    </location>
</feature>
<dbReference type="Ensembl" id="ENSGALT00010045825.1">
    <property type="protein sequence ID" value="ENSGALP00010027314.1"/>
    <property type="gene ID" value="ENSGALG00010018938.1"/>
</dbReference>
<comment type="similarity">
    <text evidence="2">Belongs to the ITPRIP family.</text>
</comment>
<dbReference type="Pfam" id="PF20266">
    <property type="entry name" value="Mab-21_C"/>
    <property type="match status" value="1"/>
</dbReference>
<protein>
    <recommendedName>
        <fullName evidence="10">Mab-21-like HhH/H2TH-like domain-containing protein</fullName>
    </recommendedName>
</protein>
<reference evidence="11" key="1">
    <citation type="submission" date="2020-11" db="EMBL/GenBank/DDBJ databases">
        <title>Gallus gallus (Chicken) genome, bGalGal1, GRCg7b, maternal haplotype autosomes + Z &amp; W.</title>
        <authorList>
            <person name="Warren W."/>
            <person name="Formenti G."/>
            <person name="Fedrigo O."/>
            <person name="Haase B."/>
            <person name="Mountcastle J."/>
            <person name="Balacco J."/>
            <person name="Tracey A."/>
            <person name="Schneider V."/>
            <person name="Okimoto R."/>
            <person name="Cheng H."/>
            <person name="Hawken R."/>
            <person name="Howe K."/>
            <person name="Jarvis E.D."/>
        </authorList>
    </citation>
    <scope>NUCLEOTIDE SEQUENCE [LARGE SCALE GENOMIC DNA]</scope>
    <source>
        <strain evidence="11">Broiler</strain>
    </source>
</reference>
<evidence type="ECO:0000256" key="8">
    <source>
        <dbReference type="SAM" id="Phobius"/>
    </source>
</evidence>
<proteinExistence type="inferred from homology"/>
<dbReference type="PANTHER" id="PTHR10656:SF40">
    <property type="entry name" value="INOSITOL 1,4,5-TRISPHOSPHATE RECEPTOR-INTERACTING PROTEIN-LIKE 1"/>
    <property type="match status" value="1"/>
</dbReference>
<evidence type="ECO:0000256" key="2">
    <source>
        <dbReference type="ARBA" id="ARBA00005554"/>
    </source>
</evidence>
<feature type="region of interest" description="Disordered" evidence="7">
    <location>
        <begin position="82"/>
        <end position="162"/>
    </location>
</feature>
<dbReference type="PANTHER" id="PTHR10656">
    <property type="entry name" value="CELL FATE DETERMINING PROTEIN MAB21-RELATED"/>
    <property type="match status" value="1"/>
</dbReference>
<keyword evidence="3 8" id="KW-0812">Transmembrane</keyword>
<reference evidence="11" key="3">
    <citation type="submission" date="2025-09" db="UniProtKB">
        <authorList>
            <consortium name="Ensembl"/>
        </authorList>
    </citation>
    <scope>IDENTIFICATION</scope>
    <source>
        <strain evidence="11">broiler</strain>
    </source>
</reference>
<keyword evidence="4 9" id="KW-0732">Signal</keyword>
<feature type="transmembrane region" description="Helical" evidence="8">
    <location>
        <begin position="46"/>
        <end position="70"/>
    </location>
</feature>
<feature type="compositionally biased region" description="Acidic residues" evidence="7">
    <location>
        <begin position="148"/>
        <end position="161"/>
    </location>
</feature>